<dbReference type="InterPro" id="IPR006260">
    <property type="entry name" value="TonB/TolA_C"/>
</dbReference>
<evidence type="ECO:0000256" key="3">
    <source>
        <dbReference type="ARBA" id="ARBA00022448"/>
    </source>
</evidence>
<dbReference type="NCBIfam" id="TIGR01352">
    <property type="entry name" value="tonB_Cterm"/>
    <property type="match status" value="1"/>
</dbReference>
<keyword evidence="12" id="KW-1185">Reference proteome</keyword>
<keyword evidence="6" id="KW-0812">Transmembrane</keyword>
<protein>
    <recommendedName>
        <fullName evidence="10">TonB C-terminal domain-containing protein</fullName>
    </recommendedName>
</protein>
<evidence type="ECO:0000313" key="11">
    <source>
        <dbReference type="EMBL" id="ATP56131.1"/>
    </source>
</evidence>
<keyword evidence="3" id="KW-0813">Transport</keyword>
<feature type="domain" description="TonB C-terminal" evidence="10">
    <location>
        <begin position="57"/>
        <end position="148"/>
    </location>
</feature>
<comment type="subcellular location">
    <subcellularLocation>
        <location evidence="1">Cell inner membrane</location>
        <topology evidence="1">Single-pass membrane protein</topology>
        <orientation evidence="1">Periplasmic side</orientation>
    </subcellularLocation>
</comment>
<dbReference type="EMBL" id="CP024091">
    <property type="protein sequence ID" value="ATP56131.1"/>
    <property type="molecule type" value="Genomic_DNA"/>
</dbReference>
<dbReference type="RefSeq" id="WP_099438073.1">
    <property type="nucleotide sequence ID" value="NZ_CP024091.1"/>
</dbReference>
<dbReference type="GO" id="GO:0055085">
    <property type="term" value="P:transmembrane transport"/>
    <property type="evidence" value="ECO:0007669"/>
    <property type="project" value="InterPro"/>
</dbReference>
<dbReference type="InterPro" id="IPR051045">
    <property type="entry name" value="TonB-dependent_transducer"/>
</dbReference>
<dbReference type="SUPFAM" id="SSF74653">
    <property type="entry name" value="TolA/TonB C-terminal domain"/>
    <property type="match status" value="1"/>
</dbReference>
<dbReference type="Gene3D" id="3.30.1150.10">
    <property type="match status" value="1"/>
</dbReference>
<name>A0A2D1U3E9_9SPHI</name>
<evidence type="ECO:0000256" key="8">
    <source>
        <dbReference type="ARBA" id="ARBA00022989"/>
    </source>
</evidence>
<dbReference type="KEGG" id="pgs:CPT03_06465"/>
<accession>A0A2D1U3E9</accession>
<keyword evidence="9" id="KW-0472">Membrane</keyword>
<keyword evidence="7" id="KW-0653">Protein transport</keyword>
<evidence type="ECO:0000259" key="10">
    <source>
        <dbReference type="PROSITE" id="PS52015"/>
    </source>
</evidence>
<evidence type="ECO:0000256" key="1">
    <source>
        <dbReference type="ARBA" id="ARBA00004383"/>
    </source>
</evidence>
<dbReference type="InterPro" id="IPR037682">
    <property type="entry name" value="TonB_C"/>
</dbReference>
<dbReference type="GO" id="GO:0015031">
    <property type="term" value="P:protein transport"/>
    <property type="evidence" value="ECO:0007669"/>
    <property type="project" value="UniProtKB-KW"/>
</dbReference>
<proteinExistence type="inferred from homology"/>
<keyword evidence="4" id="KW-1003">Cell membrane</keyword>
<evidence type="ECO:0000256" key="5">
    <source>
        <dbReference type="ARBA" id="ARBA00022519"/>
    </source>
</evidence>
<gene>
    <name evidence="11" type="ORF">CPT03_06465</name>
</gene>
<dbReference type="PROSITE" id="PS52015">
    <property type="entry name" value="TONB_CTD"/>
    <property type="match status" value="1"/>
</dbReference>
<sequence length="148" mass="15890">MKTRSILFFLCLPLLGYSQSDSTNVDSSKVYQKMIGKLDTSALVKFNALHSPPQFKGGMQGFAAYLKGSLVYPDKAKRNGTSGKVLLSFVVESDGSISNVVVEKGIGDGCDEAAVKAIQNSPAWIPGVMNGRPVRVKYNIPLSFGAKK</sequence>
<dbReference type="GO" id="GO:0098797">
    <property type="term" value="C:plasma membrane protein complex"/>
    <property type="evidence" value="ECO:0007669"/>
    <property type="project" value="TreeGrafter"/>
</dbReference>
<evidence type="ECO:0000256" key="6">
    <source>
        <dbReference type="ARBA" id="ARBA00022692"/>
    </source>
</evidence>
<dbReference type="PANTHER" id="PTHR33446:SF2">
    <property type="entry name" value="PROTEIN TONB"/>
    <property type="match status" value="1"/>
</dbReference>
<dbReference type="AlphaFoldDB" id="A0A2D1U3E9"/>
<comment type="similarity">
    <text evidence="2">Belongs to the TonB family.</text>
</comment>
<evidence type="ECO:0000256" key="7">
    <source>
        <dbReference type="ARBA" id="ARBA00022927"/>
    </source>
</evidence>
<evidence type="ECO:0000256" key="4">
    <source>
        <dbReference type="ARBA" id="ARBA00022475"/>
    </source>
</evidence>
<dbReference type="Pfam" id="PF03544">
    <property type="entry name" value="TonB_C"/>
    <property type="match status" value="1"/>
</dbReference>
<keyword evidence="8" id="KW-1133">Transmembrane helix</keyword>
<organism evidence="11 12">
    <name type="scientific">Pedobacter ginsengisoli</name>
    <dbReference type="NCBI Taxonomy" id="363852"/>
    <lineage>
        <taxon>Bacteria</taxon>
        <taxon>Pseudomonadati</taxon>
        <taxon>Bacteroidota</taxon>
        <taxon>Sphingobacteriia</taxon>
        <taxon>Sphingobacteriales</taxon>
        <taxon>Sphingobacteriaceae</taxon>
        <taxon>Pedobacter</taxon>
    </lineage>
</organism>
<keyword evidence="5" id="KW-0997">Cell inner membrane</keyword>
<evidence type="ECO:0000256" key="9">
    <source>
        <dbReference type="ARBA" id="ARBA00023136"/>
    </source>
</evidence>
<reference evidence="11 12" key="1">
    <citation type="submission" date="2017-10" db="EMBL/GenBank/DDBJ databases">
        <title>Whole genome of Pedobacter ginsengisoli T01R-27 isolated from tomato rhizosphere.</title>
        <authorList>
            <person name="Weon H.-Y."/>
            <person name="Lee S.A."/>
            <person name="Sang M.K."/>
            <person name="Song J."/>
        </authorList>
    </citation>
    <scope>NUCLEOTIDE SEQUENCE [LARGE SCALE GENOMIC DNA]</scope>
    <source>
        <strain evidence="11 12">T01R-27</strain>
    </source>
</reference>
<dbReference type="Proteomes" id="UP000223749">
    <property type="component" value="Chromosome"/>
</dbReference>
<dbReference type="GO" id="GO:0031992">
    <property type="term" value="F:energy transducer activity"/>
    <property type="evidence" value="ECO:0007669"/>
    <property type="project" value="TreeGrafter"/>
</dbReference>
<dbReference type="PANTHER" id="PTHR33446">
    <property type="entry name" value="PROTEIN TONB-RELATED"/>
    <property type="match status" value="1"/>
</dbReference>
<evidence type="ECO:0000256" key="2">
    <source>
        <dbReference type="ARBA" id="ARBA00006555"/>
    </source>
</evidence>
<dbReference type="OrthoDB" id="649093at2"/>
<evidence type="ECO:0000313" key="12">
    <source>
        <dbReference type="Proteomes" id="UP000223749"/>
    </source>
</evidence>